<gene>
    <name evidence="9" type="ORF">FJW01_18470</name>
</gene>
<name>A0A506PXS7_9GAMM</name>
<feature type="domain" description="Pili assembly chaperone C-terminal" evidence="8">
    <location>
        <begin position="164"/>
        <end position="219"/>
    </location>
</feature>
<comment type="caution">
    <text evidence="9">The sequence shown here is derived from an EMBL/GenBank/DDBJ whole genome shotgun (WGS) entry which is preliminary data.</text>
</comment>
<dbReference type="OrthoDB" id="9131059at2"/>
<dbReference type="EMBL" id="VHJA01000068">
    <property type="protein sequence ID" value="TPV37995.1"/>
    <property type="molecule type" value="Genomic_DNA"/>
</dbReference>
<evidence type="ECO:0000256" key="3">
    <source>
        <dbReference type="ARBA" id="ARBA00022558"/>
    </source>
</evidence>
<feature type="domain" description="Pili assembly chaperone N-terminal" evidence="7">
    <location>
        <begin position="20"/>
        <end position="137"/>
    </location>
</feature>
<keyword evidence="3" id="KW-1029">Fimbrium biogenesis</keyword>
<dbReference type="InterPro" id="IPR001829">
    <property type="entry name" value="Pili_assmbl_chaperone_bac"/>
</dbReference>
<organism evidence="9 10">
    <name type="scientific">Pantoea deleyi</name>
    <dbReference type="NCBI Taxonomy" id="470932"/>
    <lineage>
        <taxon>Bacteria</taxon>
        <taxon>Pseudomonadati</taxon>
        <taxon>Pseudomonadota</taxon>
        <taxon>Gammaproteobacteria</taxon>
        <taxon>Enterobacterales</taxon>
        <taxon>Erwiniaceae</taxon>
        <taxon>Pantoea</taxon>
    </lineage>
</organism>
<evidence type="ECO:0000256" key="5">
    <source>
        <dbReference type="ARBA" id="ARBA00022764"/>
    </source>
</evidence>
<accession>A0A506PXS7</accession>
<dbReference type="InterPro" id="IPR036316">
    <property type="entry name" value="Pili_assmbl_chap_C_dom_sf"/>
</dbReference>
<evidence type="ECO:0000256" key="2">
    <source>
        <dbReference type="ARBA" id="ARBA00007399"/>
    </source>
</evidence>
<comment type="similarity">
    <text evidence="2">Belongs to the periplasmic pilus chaperone family.</text>
</comment>
<dbReference type="AlphaFoldDB" id="A0A506PXS7"/>
<reference evidence="9 10" key="1">
    <citation type="submission" date="2019-06" db="EMBL/GenBank/DDBJ databases">
        <title>Taxogenomics and systematics of the genus Pantoea.</title>
        <authorList>
            <person name="Tambong J.T."/>
        </authorList>
    </citation>
    <scope>NUCLEOTIDE SEQUENCE [LARGE SCALE GENOMIC DNA]</scope>
    <source>
        <strain evidence="9 10">LMG 24200</strain>
    </source>
</reference>
<dbReference type="RefSeq" id="WP_128085607.1">
    <property type="nucleotide sequence ID" value="NZ_CP071405.1"/>
</dbReference>
<dbReference type="PANTHER" id="PTHR30251">
    <property type="entry name" value="PILUS ASSEMBLY CHAPERONE"/>
    <property type="match status" value="1"/>
</dbReference>
<dbReference type="GO" id="GO:0071555">
    <property type="term" value="P:cell wall organization"/>
    <property type="evidence" value="ECO:0007669"/>
    <property type="project" value="InterPro"/>
</dbReference>
<dbReference type="FunFam" id="2.60.40.10:FF:000458">
    <property type="entry name" value="Molecular chaperone FimC"/>
    <property type="match status" value="1"/>
</dbReference>
<evidence type="ECO:0000256" key="4">
    <source>
        <dbReference type="ARBA" id="ARBA00022729"/>
    </source>
</evidence>
<dbReference type="InterPro" id="IPR013783">
    <property type="entry name" value="Ig-like_fold"/>
</dbReference>
<comment type="subcellular location">
    <subcellularLocation>
        <location evidence="1">Periplasm</location>
    </subcellularLocation>
</comment>
<keyword evidence="5" id="KW-0574">Periplasm</keyword>
<dbReference type="Pfam" id="PF02753">
    <property type="entry name" value="PapD_C"/>
    <property type="match status" value="1"/>
</dbReference>
<evidence type="ECO:0000256" key="1">
    <source>
        <dbReference type="ARBA" id="ARBA00004418"/>
    </source>
</evidence>
<evidence type="ECO:0000313" key="9">
    <source>
        <dbReference type="EMBL" id="TPV37995.1"/>
    </source>
</evidence>
<dbReference type="PANTHER" id="PTHR30251:SF2">
    <property type="entry name" value="FIMBRIAL CHAPERONE YADV-RELATED"/>
    <property type="match status" value="1"/>
</dbReference>
<dbReference type="Proteomes" id="UP000317747">
    <property type="component" value="Unassembled WGS sequence"/>
</dbReference>
<keyword evidence="4" id="KW-0732">Signal</keyword>
<dbReference type="InterPro" id="IPR008962">
    <property type="entry name" value="PapD-like_sf"/>
</dbReference>
<dbReference type="GO" id="GO:0030288">
    <property type="term" value="C:outer membrane-bounded periplasmic space"/>
    <property type="evidence" value="ECO:0007669"/>
    <property type="project" value="InterPro"/>
</dbReference>
<sequence>MRFLIGLFFATLTWGCQASISLGVTRVIFNEGSKDVTLFVRNSASETPFLVQSWISDPAKSDKTTDQFLLTPPLFKMGPGEENLLRVVDTSSALPNDRESLFKINVKAIPPAPDKDKSANTLQIAIKTSIKLFYRPALMKNMKLEDEAGKVTWRQSADNLTLINPTPFNIAITKVDVNGVQTAVSQSSLPAKGKMTLNIQKKNISDIGIEYINDYGGVVKTKIKKE</sequence>
<dbReference type="SUPFAM" id="SSF49354">
    <property type="entry name" value="PapD-like"/>
    <property type="match status" value="1"/>
</dbReference>
<dbReference type="Pfam" id="PF00345">
    <property type="entry name" value="PapD_N"/>
    <property type="match status" value="1"/>
</dbReference>
<dbReference type="SUPFAM" id="SSF49584">
    <property type="entry name" value="Periplasmic chaperone C-domain"/>
    <property type="match status" value="1"/>
</dbReference>
<dbReference type="InterPro" id="IPR016148">
    <property type="entry name" value="Pili_assmbl_chaperone_C"/>
</dbReference>
<dbReference type="InterPro" id="IPR050643">
    <property type="entry name" value="Periplasmic_pilus_chap"/>
</dbReference>
<evidence type="ECO:0000259" key="7">
    <source>
        <dbReference type="Pfam" id="PF00345"/>
    </source>
</evidence>
<keyword evidence="6" id="KW-0143">Chaperone</keyword>
<evidence type="ECO:0000313" key="10">
    <source>
        <dbReference type="Proteomes" id="UP000317747"/>
    </source>
</evidence>
<protein>
    <submittedName>
        <fullName evidence="9">Molecular chaperone</fullName>
    </submittedName>
</protein>
<dbReference type="Gene3D" id="2.60.40.10">
    <property type="entry name" value="Immunoglobulins"/>
    <property type="match status" value="2"/>
</dbReference>
<evidence type="ECO:0000256" key="6">
    <source>
        <dbReference type="ARBA" id="ARBA00023186"/>
    </source>
</evidence>
<dbReference type="InterPro" id="IPR016147">
    <property type="entry name" value="Pili_assmbl_chaperone_N"/>
</dbReference>
<keyword evidence="10" id="KW-1185">Reference proteome</keyword>
<evidence type="ECO:0000259" key="8">
    <source>
        <dbReference type="Pfam" id="PF02753"/>
    </source>
</evidence>
<dbReference type="PRINTS" id="PR00969">
    <property type="entry name" value="CHAPERONPILI"/>
</dbReference>
<proteinExistence type="inferred from homology"/>